<accession>A0A518IGM4</accession>
<reference evidence="2 3" key="1">
    <citation type="submission" date="2019-03" db="EMBL/GenBank/DDBJ databases">
        <title>Deep-cultivation of Planctomycetes and their phenomic and genomic characterization uncovers novel biology.</title>
        <authorList>
            <person name="Wiegand S."/>
            <person name="Jogler M."/>
            <person name="Boedeker C."/>
            <person name="Pinto D."/>
            <person name="Vollmers J."/>
            <person name="Rivas-Marin E."/>
            <person name="Kohn T."/>
            <person name="Peeters S.H."/>
            <person name="Heuer A."/>
            <person name="Rast P."/>
            <person name="Oberbeckmann S."/>
            <person name="Bunk B."/>
            <person name="Jeske O."/>
            <person name="Meyerdierks A."/>
            <person name="Storesund J.E."/>
            <person name="Kallscheuer N."/>
            <person name="Luecker S."/>
            <person name="Lage O.M."/>
            <person name="Pohl T."/>
            <person name="Merkel B.J."/>
            <person name="Hornburger P."/>
            <person name="Mueller R.-W."/>
            <person name="Bruemmer F."/>
            <person name="Labrenz M."/>
            <person name="Spormann A.M."/>
            <person name="Op den Camp H."/>
            <person name="Overmann J."/>
            <person name="Amann R."/>
            <person name="Jetten M.S.M."/>
            <person name="Mascher T."/>
            <person name="Medema M.H."/>
            <person name="Devos D.P."/>
            <person name="Kaster A.-K."/>
            <person name="Ovreas L."/>
            <person name="Rohde M."/>
            <person name="Galperin M.Y."/>
            <person name="Jogler C."/>
        </authorList>
    </citation>
    <scope>NUCLEOTIDE SEQUENCE [LARGE SCALE GENOMIC DNA]</scope>
    <source>
        <strain evidence="2 3">Enr17</strain>
    </source>
</reference>
<dbReference type="Pfam" id="PF13271">
    <property type="entry name" value="DUF4062"/>
    <property type="match status" value="1"/>
</dbReference>
<keyword evidence="3" id="KW-1185">Reference proteome</keyword>
<evidence type="ECO:0000259" key="1">
    <source>
        <dbReference type="Pfam" id="PF13271"/>
    </source>
</evidence>
<dbReference type="KEGG" id="gfm:Enr17x_42990"/>
<feature type="domain" description="DUF4062" evidence="1">
    <location>
        <begin position="12"/>
        <end position="93"/>
    </location>
</feature>
<gene>
    <name evidence="2" type="ORF">Enr17x_42990</name>
</gene>
<evidence type="ECO:0000313" key="2">
    <source>
        <dbReference type="EMBL" id="QDV52239.1"/>
    </source>
</evidence>
<dbReference type="InterPro" id="IPR025139">
    <property type="entry name" value="DUF4062"/>
</dbReference>
<dbReference type="Proteomes" id="UP000318313">
    <property type="component" value="Chromosome"/>
</dbReference>
<dbReference type="AlphaFoldDB" id="A0A518IGM4"/>
<organism evidence="2 3">
    <name type="scientific">Gimesia fumaroli</name>
    <dbReference type="NCBI Taxonomy" id="2527976"/>
    <lineage>
        <taxon>Bacteria</taxon>
        <taxon>Pseudomonadati</taxon>
        <taxon>Planctomycetota</taxon>
        <taxon>Planctomycetia</taxon>
        <taxon>Planctomycetales</taxon>
        <taxon>Planctomycetaceae</taxon>
        <taxon>Gimesia</taxon>
    </lineage>
</organism>
<name>A0A518IGM4_9PLAN</name>
<dbReference type="RefSeq" id="WP_145311584.1">
    <property type="nucleotide sequence ID" value="NZ_CP037452.1"/>
</dbReference>
<dbReference type="OrthoDB" id="72299at2"/>
<dbReference type="EMBL" id="CP037452">
    <property type="protein sequence ID" value="QDV52239.1"/>
    <property type="molecule type" value="Genomic_DNA"/>
</dbReference>
<evidence type="ECO:0000313" key="3">
    <source>
        <dbReference type="Proteomes" id="UP000318313"/>
    </source>
</evidence>
<proteinExistence type="predicted"/>
<sequence length="307" mass="33994">MSTGENKQHVPIFVGSTFEDMKDYRRAVRDALTQLETIIRGMEYFGSKPGTPVDECLAVVASCQVYIGIFGMRYGSVPDGHDLSMTHLEYEEAQRCELPSLIYILDENTQPILPKFVETGPGAEALLRLKDQLKRRHLVASFTTHSDLATKILHDVPEVLRKIGAAVKGELPDTEPADAVEVLRKFKLLPKMMKGRDVVVDFTIDRFWSVSPNECDALGLEAGATIRDHVTLFNGEWVYMYAENEIAQKLICLPKGSRARVQGAMVFGVTKEVEWGEDGPITTNEEHSGVCVKAILELTPPAAEGAS</sequence>
<protein>
    <recommendedName>
        <fullName evidence="1">DUF4062 domain-containing protein</fullName>
    </recommendedName>
</protein>